<evidence type="ECO:0000256" key="1">
    <source>
        <dbReference type="SAM" id="MobiDB-lite"/>
    </source>
</evidence>
<gene>
    <name evidence="2" type="ORF">PCOR1329_LOCUS77188</name>
</gene>
<name>A0ABN9XIZ2_9DINO</name>
<reference evidence="2" key="1">
    <citation type="submission" date="2023-10" db="EMBL/GenBank/DDBJ databases">
        <authorList>
            <person name="Chen Y."/>
            <person name="Shah S."/>
            <person name="Dougan E. K."/>
            <person name="Thang M."/>
            <person name="Chan C."/>
        </authorList>
    </citation>
    <scope>NUCLEOTIDE SEQUENCE [LARGE SCALE GENOMIC DNA]</scope>
</reference>
<dbReference type="EMBL" id="CAUYUJ010020659">
    <property type="protein sequence ID" value="CAK0899745.1"/>
    <property type="molecule type" value="Genomic_DNA"/>
</dbReference>
<accession>A0ABN9XIZ2</accession>
<keyword evidence="3" id="KW-1185">Reference proteome</keyword>
<sequence length="88" mass="9952">MRAVRIRRPRVVELSRMWDLYAEAYDAYRRGDLQAVVQEARRRVALVFEAWAALLRPPLGADGEGAATMCPKSRQLPRSGEKQPGTRG</sequence>
<feature type="region of interest" description="Disordered" evidence="1">
    <location>
        <begin position="59"/>
        <end position="88"/>
    </location>
</feature>
<evidence type="ECO:0000313" key="3">
    <source>
        <dbReference type="Proteomes" id="UP001189429"/>
    </source>
</evidence>
<feature type="non-terminal residue" evidence="2">
    <location>
        <position position="88"/>
    </location>
</feature>
<organism evidence="2 3">
    <name type="scientific">Prorocentrum cordatum</name>
    <dbReference type="NCBI Taxonomy" id="2364126"/>
    <lineage>
        <taxon>Eukaryota</taxon>
        <taxon>Sar</taxon>
        <taxon>Alveolata</taxon>
        <taxon>Dinophyceae</taxon>
        <taxon>Prorocentrales</taxon>
        <taxon>Prorocentraceae</taxon>
        <taxon>Prorocentrum</taxon>
    </lineage>
</organism>
<evidence type="ECO:0000313" key="2">
    <source>
        <dbReference type="EMBL" id="CAK0899745.1"/>
    </source>
</evidence>
<comment type="caution">
    <text evidence="2">The sequence shown here is derived from an EMBL/GenBank/DDBJ whole genome shotgun (WGS) entry which is preliminary data.</text>
</comment>
<protein>
    <submittedName>
        <fullName evidence="2">Uncharacterized protein</fullName>
    </submittedName>
</protein>
<proteinExistence type="predicted"/>
<dbReference type="Proteomes" id="UP001189429">
    <property type="component" value="Unassembled WGS sequence"/>
</dbReference>